<name>A0AC34FLS1_9BILA</name>
<sequence>MRRSSEEPVPPKSNVNDFDFGWGPRPEGSISPLPSGGRHHTISSGVATNGKPFNNKPAAVVQIDRETFPPPRPPTKIPITPLSEAPIIPAAINYHSRRPTRDQLSKKSLSLVLSDDPEGQRFQEDSKTPLMKDEKGGGRLIARQHLFHIRRVTSDYALFCAVLGIIVMIIENELSAAEYISKSSITSLTLKGIILISTAVLLALTIKFHVHEVQLFMNANSAEDWRIALTFHRCFNILFELTICGICPLPFNLYFEWTTVHTDGVTVSDVVPNTYCGRGVAVITGDVVPNTYCGRGVAVITGILGTCTSSMVVAVIARKLELSRAEKHVHNFMIDTQLTKQLKHSAANVLRETWLIYKYRRLVDKINPIKRDQRKLAENSVSLGDVAKTTSNAYELVHDIHSTQEGLALRMTAVEHQLSDIQREIGNLAEILRAAINMKHFDVNGGGDSGSAQRESLRKRRVAVDH</sequence>
<proteinExistence type="predicted"/>
<evidence type="ECO:0000313" key="1">
    <source>
        <dbReference type="Proteomes" id="UP000887579"/>
    </source>
</evidence>
<dbReference type="Proteomes" id="UP000887579">
    <property type="component" value="Unplaced"/>
</dbReference>
<organism evidence="1 2">
    <name type="scientific">Panagrolaimus sp. ES5</name>
    <dbReference type="NCBI Taxonomy" id="591445"/>
    <lineage>
        <taxon>Eukaryota</taxon>
        <taxon>Metazoa</taxon>
        <taxon>Ecdysozoa</taxon>
        <taxon>Nematoda</taxon>
        <taxon>Chromadorea</taxon>
        <taxon>Rhabditida</taxon>
        <taxon>Tylenchina</taxon>
        <taxon>Panagrolaimomorpha</taxon>
        <taxon>Panagrolaimoidea</taxon>
        <taxon>Panagrolaimidae</taxon>
        <taxon>Panagrolaimus</taxon>
    </lineage>
</organism>
<evidence type="ECO:0000313" key="2">
    <source>
        <dbReference type="WBParaSite" id="ES5_v2.g18258.t1"/>
    </source>
</evidence>
<dbReference type="WBParaSite" id="ES5_v2.g18258.t1">
    <property type="protein sequence ID" value="ES5_v2.g18258.t1"/>
    <property type="gene ID" value="ES5_v2.g18258"/>
</dbReference>
<protein>
    <submittedName>
        <fullName evidence="2">Calmodulin-binding domain-containing protein</fullName>
    </submittedName>
</protein>
<reference evidence="2" key="1">
    <citation type="submission" date="2022-11" db="UniProtKB">
        <authorList>
            <consortium name="WormBaseParasite"/>
        </authorList>
    </citation>
    <scope>IDENTIFICATION</scope>
</reference>
<accession>A0AC34FLS1</accession>